<dbReference type="AlphaFoldDB" id="A0A512JBW4"/>
<name>A0A512JBW4_9HYPH</name>
<feature type="compositionally biased region" description="Acidic residues" evidence="1">
    <location>
        <begin position="43"/>
        <end position="54"/>
    </location>
</feature>
<dbReference type="EMBL" id="BSPK01000116">
    <property type="protein sequence ID" value="GLS67664.1"/>
    <property type="molecule type" value="Genomic_DNA"/>
</dbReference>
<gene>
    <name evidence="3" type="ORF">GCM10007888_60490</name>
    <name evidence="2" type="ORF">MOX02_54290</name>
</gene>
<keyword evidence="5" id="KW-1185">Reference proteome</keyword>
<reference evidence="5" key="2">
    <citation type="journal article" date="2019" name="Int. J. Syst. Evol. Microbiol.">
        <title>The Global Catalogue of Microorganisms (GCM) 10K type strain sequencing project: providing services to taxonomists for standard genome sequencing and annotation.</title>
        <authorList>
            <consortium name="The Broad Institute Genomics Platform"/>
            <consortium name="The Broad Institute Genome Sequencing Center for Infectious Disease"/>
            <person name="Wu L."/>
            <person name="Ma J."/>
        </authorList>
    </citation>
    <scope>NUCLEOTIDE SEQUENCE [LARGE SCALE GENOMIC DNA]</scope>
    <source>
        <strain evidence="5">NBRC 107715</strain>
    </source>
</reference>
<sequence>MGTVHTFTPRKPAAGVDARAAIEEAAQAALDTADRLIALLDDMDGDADREDGGDAEPSLGAPDGHASQIVWLRGSDTDGELDQPLETRS</sequence>
<dbReference type="RefSeq" id="WP_147028849.1">
    <property type="nucleotide sequence ID" value="NZ_BJZU01000151.1"/>
</dbReference>
<comment type="caution">
    <text evidence="2">The sequence shown here is derived from an EMBL/GenBank/DDBJ whole genome shotgun (WGS) entry which is preliminary data.</text>
</comment>
<dbReference type="Proteomes" id="UP001156856">
    <property type="component" value="Unassembled WGS sequence"/>
</dbReference>
<dbReference type="EMBL" id="BJZU01000151">
    <property type="protein sequence ID" value="GEP07391.1"/>
    <property type="molecule type" value="Genomic_DNA"/>
</dbReference>
<proteinExistence type="predicted"/>
<dbReference type="Proteomes" id="UP000321960">
    <property type="component" value="Unassembled WGS sequence"/>
</dbReference>
<evidence type="ECO:0000313" key="4">
    <source>
        <dbReference type="Proteomes" id="UP000321960"/>
    </source>
</evidence>
<evidence type="ECO:0000313" key="2">
    <source>
        <dbReference type="EMBL" id="GEP07391.1"/>
    </source>
</evidence>
<protein>
    <submittedName>
        <fullName evidence="2">Uncharacterized protein</fullName>
    </submittedName>
</protein>
<evidence type="ECO:0000313" key="5">
    <source>
        <dbReference type="Proteomes" id="UP001156856"/>
    </source>
</evidence>
<organism evidence="2 4">
    <name type="scientific">Methylobacterium oxalidis</name>
    <dbReference type="NCBI Taxonomy" id="944322"/>
    <lineage>
        <taxon>Bacteria</taxon>
        <taxon>Pseudomonadati</taxon>
        <taxon>Pseudomonadota</taxon>
        <taxon>Alphaproteobacteria</taxon>
        <taxon>Hyphomicrobiales</taxon>
        <taxon>Methylobacteriaceae</taxon>
        <taxon>Methylobacterium</taxon>
    </lineage>
</organism>
<feature type="region of interest" description="Disordered" evidence="1">
    <location>
        <begin position="43"/>
        <end position="89"/>
    </location>
</feature>
<reference evidence="3" key="1">
    <citation type="journal article" date="2014" name="Int. J. Syst. Evol. Microbiol.">
        <title>Complete genome of a new Firmicutes species belonging to the dominant human colonic microbiota ('Ruminococcus bicirculans') reveals two chromosomes and a selective capacity to utilize plant glucans.</title>
        <authorList>
            <consortium name="NISC Comparative Sequencing Program"/>
            <person name="Wegmann U."/>
            <person name="Louis P."/>
            <person name="Goesmann A."/>
            <person name="Henrissat B."/>
            <person name="Duncan S.H."/>
            <person name="Flint H.J."/>
        </authorList>
    </citation>
    <scope>NUCLEOTIDE SEQUENCE</scope>
    <source>
        <strain evidence="3">NBRC 107715</strain>
    </source>
</reference>
<reference evidence="3" key="4">
    <citation type="submission" date="2023-01" db="EMBL/GenBank/DDBJ databases">
        <title>Draft genome sequence of Methylobacterium oxalidis strain NBRC 107715.</title>
        <authorList>
            <person name="Sun Q."/>
            <person name="Mori K."/>
        </authorList>
    </citation>
    <scope>NUCLEOTIDE SEQUENCE</scope>
    <source>
        <strain evidence="3">NBRC 107715</strain>
    </source>
</reference>
<reference evidence="2 4" key="3">
    <citation type="submission" date="2019-07" db="EMBL/GenBank/DDBJ databases">
        <title>Whole genome shotgun sequence of Methylobacterium oxalidis NBRC 107715.</title>
        <authorList>
            <person name="Hosoyama A."/>
            <person name="Uohara A."/>
            <person name="Ohji S."/>
            <person name="Ichikawa N."/>
        </authorList>
    </citation>
    <scope>NUCLEOTIDE SEQUENCE [LARGE SCALE GENOMIC DNA]</scope>
    <source>
        <strain evidence="2 4">NBRC 107715</strain>
    </source>
</reference>
<evidence type="ECO:0000256" key="1">
    <source>
        <dbReference type="SAM" id="MobiDB-lite"/>
    </source>
</evidence>
<evidence type="ECO:0000313" key="3">
    <source>
        <dbReference type="EMBL" id="GLS67664.1"/>
    </source>
</evidence>
<dbReference type="OrthoDB" id="7996480at2"/>
<accession>A0A512JBW4</accession>